<accession>A0A9D2EEP7</accession>
<evidence type="ECO:0000256" key="3">
    <source>
        <dbReference type="ARBA" id="ARBA00023295"/>
    </source>
</evidence>
<reference evidence="6" key="2">
    <citation type="submission" date="2021-04" db="EMBL/GenBank/DDBJ databases">
        <authorList>
            <person name="Gilroy R."/>
        </authorList>
    </citation>
    <scope>NUCLEOTIDE SEQUENCE</scope>
    <source>
        <strain evidence="6">ChiGjej4B4-7305</strain>
    </source>
</reference>
<gene>
    <name evidence="6" type="ORF">H9815_10725</name>
</gene>
<reference evidence="6" key="1">
    <citation type="journal article" date="2021" name="PeerJ">
        <title>Extensive microbial diversity within the chicken gut microbiome revealed by metagenomics and culture.</title>
        <authorList>
            <person name="Gilroy R."/>
            <person name="Ravi A."/>
            <person name="Getino M."/>
            <person name="Pursley I."/>
            <person name="Horton D.L."/>
            <person name="Alikhan N.F."/>
            <person name="Baker D."/>
            <person name="Gharbi K."/>
            <person name="Hall N."/>
            <person name="Watson M."/>
            <person name="Adriaenssens E.M."/>
            <person name="Foster-Nyarko E."/>
            <person name="Jarju S."/>
            <person name="Secka A."/>
            <person name="Antonio M."/>
            <person name="Oren A."/>
            <person name="Chaudhuri R.R."/>
            <person name="La Ragione R."/>
            <person name="Hildebrand F."/>
            <person name="Pallen M.J."/>
        </authorList>
    </citation>
    <scope>NUCLEOTIDE SEQUENCE</scope>
    <source>
        <strain evidence="6">ChiGjej4B4-7305</strain>
    </source>
</reference>
<dbReference type="Pfam" id="PF00933">
    <property type="entry name" value="Glyco_hydro_3"/>
    <property type="match status" value="1"/>
</dbReference>
<dbReference type="Gene3D" id="3.20.20.300">
    <property type="entry name" value="Glycoside hydrolase, family 3, N-terminal domain"/>
    <property type="match status" value="1"/>
</dbReference>
<dbReference type="InterPro" id="IPR017853">
    <property type="entry name" value="GH"/>
</dbReference>
<comment type="caution">
    <text evidence="6">The sequence shown here is derived from an EMBL/GenBank/DDBJ whole genome shotgun (WGS) entry which is preliminary data.</text>
</comment>
<dbReference type="AlphaFoldDB" id="A0A9D2EEP7"/>
<proteinExistence type="inferred from homology"/>
<dbReference type="EMBL" id="DXBY01000181">
    <property type="protein sequence ID" value="HIZ36244.1"/>
    <property type="molecule type" value="Genomic_DNA"/>
</dbReference>
<dbReference type="InterPro" id="IPR050226">
    <property type="entry name" value="NagZ_Beta-hexosaminidase"/>
</dbReference>
<dbReference type="GO" id="GO:0009254">
    <property type="term" value="P:peptidoglycan turnover"/>
    <property type="evidence" value="ECO:0007669"/>
    <property type="project" value="TreeGrafter"/>
</dbReference>
<feature type="domain" description="Glycoside hydrolase family 3 N-terminal" evidence="5">
    <location>
        <begin position="50"/>
        <end position="342"/>
    </location>
</feature>
<dbReference type="PANTHER" id="PTHR30480">
    <property type="entry name" value="BETA-HEXOSAMINIDASE-RELATED"/>
    <property type="match status" value="1"/>
</dbReference>
<sequence>MDTASTPSPSPSTPVTPAARSPRELALGVLMPGFNGATPPDWLLRAAAEGLGSVMLVAQNAPDLPTTRTLTDAIHAAGPVLITVDEEGGDVSRLQAASGSALPGAGGLGAADDVQLTERAGAALGALVAAAGIDVDLAPVLDVASEPTNPVIGVRAFGPDPALVGRHGVAFLAGLQAGGVAGCAKHFPGHGATTTDSHLALPVLDTTEQVITDRDLPPFLAAAQAGLDAVMTAHLHIPALGPRPASLEPAVTALARQLPGGQDRVIITDALDMHAVSDGSAAGIGSACVRALQAGADLLCLGTTGGRDDVAVFEAAVAAIVGALARGELAAADLERSIARVGALRERIAGYRAAAPALEVAQAETAVADVGALAARAAVTVARGDVRLAGGAPVLVDLRRRYNQATGRVAPGFANALAERAPGAEVILAGAADARPLAELLDGLGERPVLALTREPLADVREQEDLDLLLARRGDAVVIHGGTADGAPEADRLVLAHGVGRANADAALRLVLAD</sequence>
<evidence type="ECO:0000259" key="5">
    <source>
        <dbReference type="Pfam" id="PF00933"/>
    </source>
</evidence>
<dbReference type="GO" id="GO:0005975">
    <property type="term" value="P:carbohydrate metabolic process"/>
    <property type="evidence" value="ECO:0007669"/>
    <property type="project" value="InterPro"/>
</dbReference>
<comment type="similarity">
    <text evidence="1">Belongs to the glycosyl hydrolase 3 family.</text>
</comment>
<feature type="region of interest" description="Disordered" evidence="4">
    <location>
        <begin position="1"/>
        <end position="20"/>
    </location>
</feature>
<dbReference type="SUPFAM" id="SSF51445">
    <property type="entry name" value="(Trans)glycosidases"/>
    <property type="match status" value="1"/>
</dbReference>
<protein>
    <submittedName>
        <fullName evidence="6">Beta-glucosidase</fullName>
    </submittedName>
</protein>
<organism evidence="6 7">
    <name type="scientific">Candidatus Ruania gallistercoris</name>
    <dbReference type="NCBI Taxonomy" id="2838746"/>
    <lineage>
        <taxon>Bacteria</taxon>
        <taxon>Bacillati</taxon>
        <taxon>Actinomycetota</taxon>
        <taxon>Actinomycetes</taxon>
        <taxon>Micrococcales</taxon>
        <taxon>Ruaniaceae</taxon>
        <taxon>Ruania</taxon>
    </lineage>
</organism>
<keyword evidence="2" id="KW-0378">Hydrolase</keyword>
<evidence type="ECO:0000256" key="4">
    <source>
        <dbReference type="SAM" id="MobiDB-lite"/>
    </source>
</evidence>
<evidence type="ECO:0000256" key="1">
    <source>
        <dbReference type="ARBA" id="ARBA00005336"/>
    </source>
</evidence>
<evidence type="ECO:0000256" key="2">
    <source>
        <dbReference type="ARBA" id="ARBA00022801"/>
    </source>
</evidence>
<evidence type="ECO:0000313" key="7">
    <source>
        <dbReference type="Proteomes" id="UP000824037"/>
    </source>
</evidence>
<dbReference type="InterPro" id="IPR001764">
    <property type="entry name" value="Glyco_hydro_3_N"/>
</dbReference>
<dbReference type="Proteomes" id="UP000824037">
    <property type="component" value="Unassembled WGS sequence"/>
</dbReference>
<keyword evidence="3" id="KW-0326">Glycosidase</keyword>
<dbReference type="InterPro" id="IPR036962">
    <property type="entry name" value="Glyco_hydro_3_N_sf"/>
</dbReference>
<dbReference type="GO" id="GO:0004553">
    <property type="term" value="F:hydrolase activity, hydrolyzing O-glycosyl compounds"/>
    <property type="evidence" value="ECO:0007669"/>
    <property type="project" value="InterPro"/>
</dbReference>
<name>A0A9D2EEP7_9MICO</name>
<evidence type="ECO:0000313" key="6">
    <source>
        <dbReference type="EMBL" id="HIZ36244.1"/>
    </source>
</evidence>
<dbReference type="PANTHER" id="PTHR30480:SF16">
    <property type="entry name" value="GLYCOSIDE HYDROLASE FAMILY 3 DOMAIN PROTEIN"/>
    <property type="match status" value="1"/>
</dbReference>